<gene>
    <name evidence="1" type="ORF">N8T08_000767</name>
</gene>
<accession>A0ACC3APR5</accession>
<evidence type="ECO:0000313" key="1">
    <source>
        <dbReference type="EMBL" id="KAK1139404.1"/>
    </source>
</evidence>
<sequence length="299" mass="33916">MELVASDVQAPWRRQRRAHRKPRHGCRNCKLRQVKCDEAKPRCAECRLCGVVCDYAGPSTDLQLTQELKMPPLVATDGSSSCELDEQCLAGLRCFQFRTIKIAINVPPQPLLQRAMGSPILMHAIVTFTEAHDRYLNRRRPTAPDTRELCHVSIASALFSRRLSSPIQPDDCDTIWDTATFLDILAFTSIPVTTTEACWPLRQGELSWLCLTLTESALWKLTNPLRPESLLDDMSEQYSLMYAPRQKRTPGDFRDPRPLSFVPGDEALSDLYHLCCLQSFLGFTPSLLVDVNPYQETFK</sequence>
<dbReference type="Proteomes" id="UP001177260">
    <property type="component" value="Unassembled WGS sequence"/>
</dbReference>
<keyword evidence="2" id="KW-1185">Reference proteome</keyword>
<name>A0ACC3APR5_9EURO</name>
<dbReference type="EMBL" id="JAOPJF010000108">
    <property type="protein sequence ID" value="KAK1139404.1"/>
    <property type="molecule type" value="Genomic_DNA"/>
</dbReference>
<evidence type="ECO:0000313" key="2">
    <source>
        <dbReference type="Proteomes" id="UP001177260"/>
    </source>
</evidence>
<reference evidence="1 2" key="1">
    <citation type="journal article" date="2023" name="ACS Omega">
        <title>Identification of the Neoaspergillic Acid Biosynthesis Gene Cluster by Establishing an In Vitro CRISPR-Ribonucleoprotein Genetic System in Aspergillus melleus.</title>
        <authorList>
            <person name="Yuan B."/>
            <person name="Grau M.F."/>
            <person name="Murata R.M."/>
            <person name="Torok T."/>
            <person name="Venkateswaran K."/>
            <person name="Stajich J.E."/>
            <person name="Wang C.C.C."/>
        </authorList>
    </citation>
    <scope>NUCLEOTIDE SEQUENCE [LARGE SCALE GENOMIC DNA]</scope>
    <source>
        <strain evidence="1 2">IMV 1140</strain>
    </source>
</reference>
<comment type="caution">
    <text evidence="1">The sequence shown here is derived from an EMBL/GenBank/DDBJ whole genome shotgun (WGS) entry which is preliminary data.</text>
</comment>
<protein>
    <submittedName>
        <fullName evidence="1">Uncharacterized protein</fullName>
    </submittedName>
</protein>
<organism evidence="1 2">
    <name type="scientific">Aspergillus melleus</name>
    <dbReference type="NCBI Taxonomy" id="138277"/>
    <lineage>
        <taxon>Eukaryota</taxon>
        <taxon>Fungi</taxon>
        <taxon>Dikarya</taxon>
        <taxon>Ascomycota</taxon>
        <taxon>Pezizomycotina</taxon>
        <taxon>Eurotiomycetes</taxon>
        <taxon>Eurotiomycetidae</taxon>
        <taxon>Eurotiales</taxon>
        <taxon>Aspergillaceae</taxon>
        <taxon>Aspergillus</taxon>
        <taxon>Aspergillus subgen. Circumdati</taxon>
    </lineage>
</organism>
<proteinExistence type="predicted"/>